<organism evidence="1">
    <name type="scientific">Siphoviridae sp. ctEw721</name>
    <dbReference type="NCBI Taxonomy" id="2825400"/>
    <lineage>
        <taxon>Viruses</taxon>
        <taxon>Duplodnaviria</taxon>
        <taxon>Heunggongvirae</taxon>
        <taxon>Uroviricota</taxon>
        <taxon>Caudoviricetes</taxon>
    </lineage>
</organism>
<reference evidence="1" key="1">
    <citation type="journal article" date="2021" name="Proc. Natl. Acad. Sci. U.S.A.">
        <title>A Catalog of Tens of Thousands of Viruses from Human Metagenomes Reveals Hidden Associations with Chronic Diseases.</title>
        <authorList>
            <person name="Tisza M.J."/>
            <person name="Buck C.B."/>
        </authorList>
    </citation>
    <scope>NUCLEOTIDE SEQUENCE</scope>
    <source>
        <strain evidence="1">CtEw721</strain>
    </source>
</reference>
<proteinExistence type="predicted"/>
<evidence type="ECO:0000313" key="1">
    <source>
        <dbReference type="EMBL" id="DAF84979.1"/>
    </source>
</evidence>
<name>A0A8S5TS21_9CAUD</name>
<accession>A0A8S5TS21</accession>
<dbReference type="EMBL" id="BK015914">
    <property type="protein sequence ID" value="DAF84979.1"/>
    <property type="molecule type" value="Genomic_DNA"/>
</dbReference>
<sequence>MSEIDKKTRADLFRKRIEDKNTLTGAGAIYVGTGKKTEIPGTQMTVGNAEVTGAYYETIGVAPTAVGQVPVSVSGTGTAGVAGLAFKSVNDAMKGENGSILLAANGMIVRSSNGITFLNEDAVNTDISITNKMRDISVNAAQNVSIEGGTKTKISNISLDTTLNGPLTGNLYTAPSGTPSLSTTGVTNAYSSDTSEKNLVPILYNVGQRLSSAEERLNSLGFKKLGGDLDSAFEFELKKSYTSEGGVSTTFTLGTLKIAPQDVMGNYCRAVVKFEPEPVFDNSSGKVLPMRLKATDYPHASDDNQRRLLFYFDDYFLTRNGEILYDKEASSSITTKSMSKIQNVSVAPNEKVSFYYSFPINLYQNIEDTQPAAYTLVTVYFTLSPDTGDKARVQMEIHSQNYSGLVTHNKYAVLIPGEADVRTYPIIAYKRKI</sequence>
<protein>
    <submittedName>
        <fullName evidence="1">Uncharacterized protein</fullName>
    </submittedName>
</protein>